<dbReference type="Pfam" id="PF02875">
    <property type="entry name" value="Mur_ligase_C"/>
    <property type="match status" value="1"/>
</dbReference>
<keyword evidence="16" id="KW-1185">Reference proteome</keyword>
<gene>
    <name evidence="10" type="primary">murF</name>
    <name evidence="15" type="ORF">SAMN06265182_1048</name>
</gene>
<dbReference type="InterPro" id="IPR000713">
    <property type="entry name" value="Mur_ligase_N"/>
</dbReference>
<dbReference type="SUPFAM" id="SSF53244">
    <property type="entry name" value="MurD-like peptide ligases, peptide-binding domain"/>
    <property type="match status" value="1"/>
</dbReference>
<dbReference type="InterPro" id="IPR004101">
    <property type="entry name" value="Mur_ligase_C"/>
</dbReference>
<evidence type="ECO:0000256" key="6">
    <source>
        <dbReference type="ARBA" id="ARBA00022960"/>
    </source>
</evidence>
<comment type="catalytic activity">
    <reaction evidence="10 11">
        <text>D-alanyl-D-alanine + UDP-N-acetyl-alpha-D-muramoyl-L-alanyl-gamma-D-glutamyl-meso-2,6-diaminopimelate + ATP = UDP-N-acetyl-alpha-D-muramoyl-L-alanyl-gamma-D-glutamyl-meso-2,6-diaminopimeloyl-D-alanyl-D-alanine + ADP + phosphate + H(+)</text>
        <dbReference type="Rhea" id="RHEA:28374"/>
        <dbReference type="ChEBI" id="CHEBI:15378"/>
        <dbReference type="ChEBI" id="CHEBI:30616"/>
        <dbReference type="ChEBI" id="CHEBI:43474"/>
        <dbReference type="ChEBI" id="CHEBI:57822"/>
        <dbReference type="ChEBI" id="CHEBI:61386"/>
        <dbReference type="ChEBI" id="CHEBI:83905"/>
        <dbReference type="ChEBI" id="CHEBI:456216"/>
        <dbReference type="EC" id="6.3.2.10"/>
    </reaction>
</comment>
<comment type="subcellular location">
    <subcellularLocation>
        <location evidence="10 11">Cytoplasm</location>
    </subcellularLocation>
</comment>
<keyword evidence="5 10" id="KW-0067">ATP-binding</keyword>
<dbReference type="Pfam" id="PF08245">
    <property type="entry name" value="Mur_ligase_M"/>
    <property type="match status" value="1"/>
</dbReference>
<evidence type="ECO:0000259" key="14">
    <source>
        <dbReference type="Pfam" id="PF08245"/>
    </source>
</evidence>
<evidence type="ECO:0000313" key="15">
    <source>
        <dbReference type="EMBL" id="SNZ07841.1"/>
    </source>
</evidence>
<keyword evidence="1 10" id="KW-0963">Cytoplasm</keyword>
<dbReference type="Proteomes" id="UP000219036">
    <property type="component" value="Unassembled WGS sequence"/>
</dbReference>
<evidence type="ECO:0000259" key="12">
    <source>
        <dbReference type="Pfam" id="PF01225"/>
    </source>
</evidence>
<dbReference type="InterPro" id="IPR013221">
    <property type="entry name" value="Mur_ligase_cen"/>
</dbReference>
<dbReference type="GO" id="GO:0009252">
    <property type="term" value="P:peptidoglycan biosynthetic process"/>
    <property type="evidence" value="ECO:0007669"/>
    <property type="project" value="UniProtKB-UniRule"/>
</dbReference>
<dbReference type="InterPro" id="IPR051046">
    <property type="entry name" value="MurCDEF_CellWall_CoF430Synth"/>
</dbReference>
<reference evidence="16" key="1">
    <citation type="submission" date="2017-09" db="EMBL/GenBank/DDBJ databases">
        <authorList>
            <person name="Varghese N."/>
            <person name="Submissions S."/>
        </authorList>
    </citation>
    <scope>NUCLEOTIDE SEQUENCE [LARGE SCALE GENOMIC DNA]</scope>
    <source>
        <strain evidence="16">DSM 15103</strain>
    </source>
</reference>
<dbReference type="InterPro" id="IPR035911">
    <property type="entry name" value="MurE/MurF_N"/>
</dbReference>
<sequence length="432" mass="48461">MEIKELFNIFGLKTDRKEKIKKFRIDSRKIQRGDFFVPVKGSKTDGHLFIQDALRRGASGFFSQKKYEHPSVIHVKSTIEALIKVGKYKRKKLSVCIGITGTSGKTTTKELLNFVLSDFFNTYSTEGNLNNEIGHPLTLANITEDAEVGIFELGAGKIGDIRYLASISNPEIRVLTSVGHGHTEKFGSFENVIKGKGEIFEGGEVGILPVNLKKYYGIHKKITFGFSEEADIKISDTKITETGTSGIITVKGKNYPVNVPVYNLSVLYNLGAVFGVLDYLGINPEKVVDRLKEFSLPEGRGKIIKHKNLTIVDDTYNANPLSVENAVRTVSQLKGKKIIVLGDMLELGKFSEKLHRETGKLIANSDIDIAIFYGKYMRYAYEETKKFKESYYYENKEKIADFLLSQREKITVLIKGSRGMKMEDIVHIVVGD</sequence>
<dbReference type="InterPro" id="IPR036615">
    <property type="entry name" value="Mur_ligase_C_dom_sf"/>
</dbReference>
<dbReference type="OrthoDB" id="9801978at2"/>
<feature type="binding site" evidence="10">
    <location>
        <begin position="101"/>
        <end position="107"/>
    </location>
    <ligand>
        <name>ATP</name>
        <dbReference type="ChEBI" id="CHEBI:30616"/>
    </ligand>
</feature>
<dbReference type="UniPathway" id="UPA00219"/>
<evidence type="ECO:0000256" key="2">
    <source>
        <dbReference type="ARBA" id="ARBA00022598"/>
    </source>
</evidence>
<keyword evidence="4 10" id="KW-0547">Nucleotide-binding</keyword>
<dbReference type="GO" id="GO:0047480">
    <property type="term" value="F:UDP-N-acetylmuramoyl-tripeptide-D-alanyl-D-alanine ligase activity"/>
    <property type="evidence" value="ECO:0007669"/>
    <property type="project" value="UniProtKB-UniRule"/>
</dbReference>
<protein>
    <recommendedName>
        <fullName evidence="10 11">UDP-N-acetylmuramoyl-tripeptide--D-alanyl-D-alanine ligase</fullName>
        <ecNumber evidence="10 11">6.3.2.10</ecNumber>
    </recommendedName>
    <alternativeName>
        <fullName evidence="10">D-alanyl-D-alanine-adding enzyme</fullName>
    </alternativeName>
</protein>
<dbReference type="GO" id="GO:0008360">
    <property type="term" value="P:regulation of cell shape"/>
    <property type="evidence" value="ECO:0007669"/>
    <property type="project" value="UniProtKB-KW"/>
</dbReference>
<evidence type="ECO:0000256" key="8">
    <source>
        <dbReference type="ARBA" id="ARBA00023306"/>
    </source>
</evidence>
<feature type="domain" description="Mur ligase N-terminal catalytic" evidence="12">
    <location>
        <begin position="20"/>
        <end position="67"/>
    </location>
</feature>
<evidence type="ECO:0000256" key="3">
    <source>
        <dbReference type="ARBA" id="ARBA00022618"/>
    </source>
</evidence>
<proteinExistence type="inferred from homology"/>
<dbReference type="SUPFAM" id="SSF53623">
    <property type="entry name" value="MurD-like peptide ligases, catalytic domain"/>
    <property type="match status" value="1"/>
</dbReference>
<dbReference type="PANTHER" id="PTHR43024">
    <property type="entry name" value="UDP-N-ACETYLMURAMOYL-TRIPEPTIDE--D-ALANYL-D-ALANINE LIGASE"/>
    <property type="match status" value="1"/>
</dbReference>
<dbReference type="GO" id="GO:0071555">
    <property type="term" value="P:cell wall organization"/>
    <property type="evidence" value="ECO:0007669"/>
    <property type="project" value="UniProtKB-KW"/>
</dbReference>
<keyword evidence="6 10" id="KW-0133">Cell shape</keyword>
<accession>A0A285NJM5</accession>
<dbReference type="GO" id="GO:0005737">
    <property type="term" value="C:cytoplasm"/>
    <property type="evidence" value="ECO:0007669"/>
    <property type="project" value="UniProtKB-SubCell"/>
</dbReference>
<dbReference type="RefSeq" id="WP_097000221.1">
    <property type="nucleotide sequence ID" value="NZ_OBEI01000003.1"/>
</dbReference>
<evidence type="ECO:0000256" key="4">
    <source>
        <dbReference type="ARBA" id="ARBA00022741"/>
    </source>
</evidence>
<evidence type="ECO:0000256" key="9">
    <source>
        <dbReference type="ARBA" id="ARBA00023316"/>
    </source>
</evidence>
<evidence type="ECO:0000256" key="7">
    <source>
        <dbReference type="ARBA" id="ARBA00022984"/>
    </source>
</evidence>
<comment type="function">
    <text evidence="10 11">Involved in cell wall formation. Catalyzes the final step in the synthesis of UDP-N-acetylmuramoyl-pentapeptide, the precursor of murein.</text>
</comment>
<keyword evidence="3 10" id="KW-0132">Cell division</keyword>
<dbReference type="EC" id="6.3.2.10" evidence="10 11"/>
<evidence type="ECO:0000256" key="11">
    <source>
        <dbReference type="RuleBase" id="RU004136"/>
    </source>
</evidence>
<evidence type="ECO:0000259" key="13">
    <source>
        <dbReference type="Pfam" id="PF02875"/>
    </source>
</evidence>
<dbReference type="GO" id="GO:0008766">
    <property type="term" value="F:UDP-N-acetylmuramoylalanyl-D-glutamyl-2,6-diaminopimelate-D-alanyl-D-alanine ligase activity"/>
    <property type="evidence" value="ECO:0007669"/>
    <property type="project" value="RHEA"/>
</dbReference>
<dbReference type="PANTHER" id="PTHR43024:SF1">
    <property type="entry name" value="UDP-N-ACETYLMURAMOYL-TRIPEPTIDE--D-ALANYL-D-ALANINE LIGASE"/>
    <property type="match status" value="1"/>
</dbReference>
<keyword evidence="7 10" id="KW-0573">Peptidoglycan synthesis</keyword>
<dbReference type="HAMAP" id="MF_02019">
    <property type="entry name" value="MurF"/>
    <property type="match status" value="1"/>
</dbReference>
<comment type="pathway">
    <text evidence="10 11">Cell wall biogenesis; peptidoglycan biosynthesis.</text>
</comment>
<dbReference type="AlphaFoldDB" id="A0A285NJM5"/>
<organism evidence="15 16">
    <name type="scientific">Persephonella hydrogeniphila</name>
    <dbReference type="NCBI Taxonomy" id="198703"/>
    <lineage>
        <taxon>Bacteria</taxon>
        <taxon>Pseudomonadati</taxon>
        <taxon>Aquificota</taxon>
        <taxon>Aquificia</taxon>
        <taxon>Aquificales</taxon>
        <taxon>Hydrogenothermaceae</taxon>
        <taxon>Persephonella</taxon>
    </lineage>
</organism>
<feature type="domain" description="Mur ligase central" evidence="14">
    <location>
        <begin position="99"/>
        <end position="276"/>
    </location>
</feature>
<dbReference type="GO" id="GO:0005524">
    <property type="term" value="F:ATP binding"/>
    <property type="evidence" value="ECO:0007669"/>
    <property type="project" value="UniProtKB-UniRule"/>
</dbReference>
<feature type="domain" description="Mur ligase C-terminal" evidence="13">
    <location>
        <begin position="299"/>
        <end position="418"/>
    </location>
</feature>
<dbReference type="InterPro" id="IPR036565">
    <property type="entry name" value="Mur-like_cat_sf"/>
</dbReference>
<dbReference type="Gene3D" id="3.40.1390.10">
    <property type="entry name" value="MurE/MurF, N-terminal domain"/>
    <property type="match status" value="1"/>
</dbReference>
<comment type="similarity">
    <text evidence="10">Belongs to the MurCDEF family. MurF subfamily.</text>
</comment>
<dbReference type="Gene3D" id="3.90.190.20">
    <property type="entry name" value="Mur ligase, C-terminal domain"/>
    <property type="match status" value="1"/>
</dbReference>
<keyword evidence="9 10" id="KW-0961">Cell wall biogenesis/degradation</keyword>
<dbReference type="InterPro" id="IPR005863">
    <property type="entry name" value="UDP-N-AcMur_synth"/>
</dbReference>
<keyword evidence="2 10" id="KW-0436">Ligase</keyword>
<evidence type="ECO:0000256" key="1">
    <source>
        <dbReference type="ARBA" id="ARBA00022490"/>
    </source>
</evidence>
<evidence type="ECO:0000256" key="10">
    <source>
        <dbReference type="HAMAP-Rule" id="MF_02019"/>
    </source>
</evidence>
<evidence type="ECO:0000256" key="5">
    <source>
        <dbReference type="ARBA" id="ARBA00022840"/>
    </source>
</evidence>
<keyword evidence="8 10" id="KW-0131">Cell cycle</keyword>
<dbReference type="GO" id="GO:0051301">
    <property type="term" value="P:cell division"/>
    <property type="evidence" value="ECO:0007669"/>
    <property type="project" value="UniProtKB-KW"/>
</dbReference>
<dbReference type="Gene3D" id="3.40.1190.10">
    <property type="entry name" value="Mur-like, catalytic domain"/>
    <property type="match status" value="1"/>
</dbReference>
<dbReference type="SUPFAM" id="SSF63418">
    <property type="entry name" value="MurE/MurF N-terminal domain"/>
    <property type="match status" value="1"/>
</dbReference>
<dbReference type="Pfam" id="PF01225">
    <property type="entry name" value="Mur_ligase"/>
    <property type="match status" value="1"/>
</dbReference>
<dbReference type="EMBL" id="OBEI01000003">
    <property type="protein sequence ID" value="SNZ07841.1"/>
    <property type="molecule type" value="Genomic_DNA"/>
</dbReference>
<dbReference type="NCBIfam" id="TIGR01143">
    <property type="entry name" value="murF"/>
    <property type="match status" value="1"/>
</dbReference>
<evidence type="ECO:0000313" key="16">
    <source>
        <dbReference type="Proteomes" id="UP000219036"/>
    </source>
</evidence>
<name>A0A285NJM5_9AQUI</name>